<name>A0A0T6BJA6_9BACI</name>
<dbReference type="OrthoDB" id="2987886at2"/>
<dbReference type="PANTHER" id="PTHR41324:SF1">
    <property type="entry name" value="DUF2232 DOMAIN-CONTAINING PROTEIN"/>
    <property type="match status" value="1"/>
</dbReference>
<evidence type="ECO:0000313" key="2">
    <source>
        <dbReference type="EMBL" id="KRT89911.1"/>
    </source>
</evidence>
<feature type="transmembrane region" description="Helical" evidence="1">
    <location>
        <begin position="237"/>
        <end position="264"/>
    </location>
</feature>
<evidence type="ECO:0000313" key="5">
    <source>
        <dbReference type="Proteomes" id="UP001341297"/>
    </source>
</evidence>
<evidence type="ECO:0000313" key="3">
    <source>
        <dbReference type="EMBL" id="MEC0483576.1"/>
    </source>
</evidence>
<keyword evidence="1" id="KW-0472">Membrane</keyword>
<dbReference type="EMBL" id="LECW02000045">
    <property type="protein sequence ID" value="KRT89911.1"/>
    <property type="molecule type" value="Genomic_DNA"/>
</dbReference>
<dbReference type="STRING" id="1664069.BGLY_4716"/>
<accession>A0A0T6BJA6</accession>
<organism evidence="2 4">
    <name type="scientific">Bacillus glycinifermentans</name>
    <dbReference type="NCBI Taxonomy" id="1664069"/>
    <lineage>
        <taxon>Bacteria</taxon>
        <taxon>Bacillati</taxon>
        <taxon>Bacillota</taxon>
        <taxon>Bacilli</taxon>
        <taxon>Bacillales</taxon>
        <taxon>Bacillaceae</taxon>
        <taxon>Bacillus</taxon>
    </lineage>
</organism>
<dbReference type="RefSeq" id="WP_048353850.1">
    <property type="nucleotide sequence ID" value="NZ_CP023481.1"/>
</dbReference>
<evidence type="ECO:0000256" key="1">
    <source>
        <dbReference type="SAM" id="Phobius"/>
    </source>
</evidence>
<comment type="caution">
    <text evidence="2">The sequence shown here is derived from an EMBL/GenBank/DDBJ whole genome shotgun (WGS) entry which is preliminary data.</text>
</comment>
<proteinExistence type="predicted"/>
<dbReference type="Proteomes" id="UP001341297">
    <property type="component" value="Unassembled WGS sequence"/>
</dbReference>
<dbReference type="Proteomes" id="UP000036168">
    <property type="component" value="Unassembled WGS sequence"/>
</dbReference>
<feature type="transmembrane region" description="Helical" evidence="1">
    <location>
        <begin position="99"/>
        <end position="122"/>
    </location>
</feature>
<dbReference type="PANTHER" id="PTHR41324">
    <property type="entry name" value="MEMBRANE PROTEIN-RELATED"/>
    <property type="match status" value="1"/>
</dbReference>
<feature type="transmembrane region" description="Helical" evidence="1">
    <location>
        <begin position="60"/>
        <end position="87"/>
    </location>
</feature>
<evidence type="ECO:0000313" key="4">
    <source>
        <dbReference type="Proteomes" id="UP000036168"/>
    </source>
</evidence>
<reference evidence="3 5" key="3">
    <citation type="submission" date="2023-03" db="EMBL/GenBank/DDBJ databases">
        <title>Agriculturally important microbes genome sequencing.</title>
        <authorList>
            <person name="Dunlap C."/>
        </authorList>
    </citation>
    <scope>NUCLEOTIDE SEQUENCE [LARGE SCALE GENOMIC DNA]</scope>
    <source>
        <strain evidence="3 5">CBP-3203</strain>
    </source>
</reference>
<feature type="transmembrane region" description="Helical" evidence="1">
    <location>
        <begin position="276"/>
        <end position="301"/>
    </location>
</feature>
<feature type="transmembrane region" description="Helical" evidence="1">
    <location>
        <begin position="211"/>
        <end position="231"/>
    </location>
</feature>
<reference evidence="2 4" key="1">
    <citation type="journal article" date="2015" name="Int. J. Syst. Evol. Microbiol.">
        <title>Bacillus glycinifermentans sp. nov., isolated from fermented soybean paste.</title>
        <authorList>
            <person name="Kim S.J."/>
            <person name="Dunlap C.A."/>
            <person name="Kwon S.W."/>
            <person name="Rooney A.P."/>
        </authorList>
    </citation>
    <scope>NUCLEOTIDE SEQUENCE [LARGE SCALE GENOMIC DNA]</scope>
    <source>
        <strain evidence="2 4">GO-13</strain>
    </source>
</reference>
<keyword evidence="5" id="KW-1185">Reference proteome</keyword>
<feature type="transmembrane region" description="Helical" evidence="1">
    <location>
        <begin position="170"/>
        <end position="190"/>
    </location>
</feature>
<feature type="transmembrane region" description="Helical" evidence="1">
    <location>
        <begin position="12"/>
        <end position="40"/>
    </location>
</feature>
<gene>
    <name evidence="2" type="ORF">AB447_204750</name>
    <name evidence="3" type="ORF">P8828_01715</name>
</gene>
<dbReference type="AlphaFoldDB" id="A0A0T6BJA6"/>
<dbReference type="EMBL" id="JARRTL010000006">
    <property type="protein sequence ID" value="MEC0483576.1"/>
    <property type="molecule type" value="Genomic_DNA"/>
</dbReference>
<dbReference type="InterPro" id="IPR018710">
    <property type="entry name" value="DUF2232"/>
</dbReference>
<keyword evidence="1" id="KW-1133">Transmembrane helix</keyword>
<protein>
    <submittedName>
        <fullName evidence="3">DUF2232 domain-containing protein</fullName>
    </submittedName>
</protein>
<dbReference type="Pfam" id="PF09991">
    <property type="entry name" value="DUF2232"/>
    <property type="match status" value="1"/>
</dbReference>
<keyword evidence="1" id="KW-0812">Transmembrane</keyword>
<reference evidence="2" key="2">
    <citation type="submission" date="2015-10" db="EMBL/GenBank/DDBJ databases">
        <authorList>
            <person name="Gilbert D.G."/>
        </authorList>
    </citation>
    <scope>NUCLEOTIDE SEQUENCE</scope>
    <source>
        <strain evidence="2">GO-13</strain>
    </source>
</reference>
<sequence>MKQTRALVEGAILVSLFAVVMMISLYLPFVGTFLLLALPLPAMIQTIRHGVKPGLFMGLVSLPVSLITGSLSGLAFAVPVTAAGILMGFHYRKNEPAQAIASAAVAYMVSIVLLLFISIQFLGLNLIEEINQSYNESFNMYESIMKQFGNDDEAAKQLELVREQLKQAQYLYPTVIVIFSAITAFLNHLIAKPVLRRFAMQIPSLKPFRELKLPQGTIWLYVLTILLSLAPAEEGSVFYSVMLNASMMMGFIIAIQGFSFVFYFCHAKKLPTVLPVLFLIFGLLTPLMYLVRILGIIDIGFNLREKVKKSS</sequence>